<evidence type="ECO:0000256" key="1">
    <source>
        <dbReference type="SAM" id="MobiDB-lite"/>
    </source>
</evidence>
<accession>A0A2U3KS15</accession>
<dbReference type="AlphaFoldDB" id="A0A2U3KS15"/>
<proteinExistence type="predicted"/>
<dbReference type="EMBL" id="OMOD01000140">
    <property type="protein sequence ID" value="SPF42463.1"/>
    <property type="molecule type" value="Genomic_DNA"/>
</dbReference>
<reference evidence="3" key="1">
    <citation type="submission" date="2018-02" db="EMBL/GenBank/DDBJ databases">
        <authorList>
            <person name="Hausmann B."/>
        </authorList>
    </citation>
    <scope>NUCLEOTIDE SEQUENCE [LARGE SCALE GENOMIC DNA]</scope>
    <source>
        <strain evidence="3">Peat soil MAG SbA1</strain>
    </source>
</reference>
<dbReference type="SUPFAM" id="SSF48452">
    <property type="entry name" value="TPR-like"/>
    <property type="match status" value="1"/>
</dbReference>
<dbReference type="NCBIfam" id="NF047558">
    <property type="entry name" value="TPR_END_plus"/>
    <property type="match status" value="1"/>
</dbReference>
<feature type="region of interest" description="Disordered" evidence="1">
    <location>
        <begin position="169"/>
        <end position="190"/>
    </location>
</feature>
<evidence type="ECO:0000313" key="2">
    <source>
        <dbReference type="EMBL" id="SPF42463.1"/>
    </source>
</evidence>
<evidence type="ECO:0000313" key="3">
    <source>
        <dbReference type="Proteomes" id="UP000238701"/>
    </source>
</evidence>
<dbReference type="Gene3D" id="1.25.40.10">
    <property type="entry name" value="Tetratricopeptide repeat domain"/>
    <property type="match status" value="1"/>
</dbReference>
<gene>
    <name evidence="2" type="ORF">SBA1_460060</name>
</gene>
<name>A0A2U3KS15_9BACT</name>
<feature type="compositionally biased region" description="Acidic residues" evidence="1">
    <location>
        <begin position="176"/>
        <end position="190"/>
    </location>
</feature>
<dbReference type="Proteomes" id="UP000238701">
    <property type="component" value="Unassembled WGS sequence"/>
</dbReference>
<dbReference type="OrthoDB" id="118500at2"/>
<protein>
    <submittedName>
        <fullName evidence="2">Uncharacterized protein</fullName>
    </submittedName>
</protein>
<dbReference type="Pfam" id="PF14559">
    <property type="entry name" value="TPR_19"/>
    <property type="match status" value="1"/>
</dbReference>
<dbReference type="InterPro" id="IPR011990">
    <property type="entry name" value="TPR-like_helical_dom_sf"/>
</dbReference>
<sequence length="190" mass="21484">MAQKPTAKKSVAEDPRYTQALQSYEAGLRAMQEHKFDKAKPHFQKVVAGPSKELADRAGVHLNTCNQHLERTTVTQFKTPEEHFDYTVSLMNLGDYVSAREHLEKLLKQNPKADYVVYGMAAVDCLTGHVEDSLKRLDEALRLNPQLRFQARNDSDFQNLAEDPRFTELLYPDPGAEVDSDGDFNADESV</sequence>
<organism evidence="2 3">
    <name type="scientific">Candidatus Sulfotelmatobacter kueseliae</name>
    <dbReference type="NCBI Taxonomy" id="2042962"/>
    <lineage>
        <taxon>Bacteria</taxon>
        <taxon>Pseudomonadati</taxon>
        <taxon>Acidobacteriota</taxon>
        <taxon>Terriglobia</taxon>
        <taxon>Terriglobales</taxon>
        <taxon>Candidatus Korobacteraceae</taxon>
        <taxon>Candidatus Sulfotelmatobacter</taxon>
    </lineage>
</organism>